<dbReference type="RefSeq" id="WP_089887558.1">
    <property type="nucleotide sequence ID" value="NZ_CALJFH010000016.1"/>
</dbReference>
<dbReference type="InterPro" id="IPR038158">
    <property type="entry name" value="H-NOX_domain_sf"/>
</dbReference>
<evidence type="ECO:0000313" key="3">
    <source>
        <dbReference type="Proteomes" id="UP000199026"/>
    </source>
</evidence>
<dbReference type="GO" id="GO:0020037">
    <property type="term" value="F:heme binding"/>
    <property type="evidence" value="ECO:0007669"/>
    <property type="project" value="InterPro"/>
</dbReference>
<dbReference type="GeneID" id="78123299"/>
<dbReference type="SUPFAM" id="SSF111126">
    <property type="entry name" value="Ligand-binding domain in the NO signalling and Golgi transport"/>
    <property type="match status" value="1"/>
</dbReference>
<dbReference type="InterPro" id="IPR024096">
    <property type="entry name" value="NO_sig/Golgi_transp_ligand-bd"/>
</dbReference>
<organism evidence="2 3">
    <name type="scientific">Lentibacter algarum</name>
    <dbReference type="NCBI Taxonomy" id="576131"/>
    <lineage>
        <taxon>Bacteria</taxon>
        <taxon>Pseudomonadati</taxon>
        <taxon>Pseudomonadota</taxon>
        <taxon>Alphaproteobacteria</taxon>
        <taxon>Rhodobacterales</taxon>
        <taxon>Roseobacteraceae</taxon>
        <taxon>Lentibacter</taxon>
    </lineage>
</organism>
<dbReference type="Proteomes" id="UP000199026">
    <property type="component" value="Unassembled WGS sequence"/>
</dbReference>
<evidence type="ECO:0000259" key="1">
    <source>
        <dbReference type="Pfam" id="PF07700"/>
    </source>
</evidence>
<dbReference type="AlphaFoldDB" id="A0A1H3HL25"/>
<dbReference type="Gene3D" id="3.90.1520.10">
    <property type="entry name" value="H-NOX domain"/>
    <property type="match status" value="1"/>
</dbReference>
<sequence length="195" mass="21710">MHGLINRTIQGFVSDTRGETLWREVAERAELGFVEFEAMLSYDAEVTERVLRVVCAQLNLPLEALLEDIGTYLVSHENTEAVRRLLRFGGVDFVEFLHSLEDLPDRARLAVDDLRLPQLELCEHAMDHFSLTVTSQPVGFGAVMLGVLRAMADDYGALVILEYFPATQGSERIEIQLIEAAFAAGRGFELGARAV</sequence>
<protein>
    <submittedName>
        <fullName evidence="2">Haem-NO-binding</fullName>
    </submittedName>
</protein>
<dbReference type="InterPro" id="IPR011644">
    <property type="entry name" value="Heme_NO-bd"/>
</dbReference>
<dbReference type="Pfam" id="PF07700">
    <property type="entry name" value="HNOB"/>
    <property type="match status" value="1"/>
</dbReference>
<keyword evidence="3" id="KW-1185">Reference proteome</keyword>
<dbReference type="PANTHER" id="PTHR45655">
    <property type="entry name" value="GUANYLATE CYCLASE SOLUBLE SUBUNIT BETA-2"/>
    <property type="match status" value="1"/>
</dbReference>
<dbReference type="STRING" id="576131.SAMN05444486_101496"/>
<feature type="domain" description="Heme NO-binding" evidence="1">
    <location>
        <begin position="2"/>
        <end position="156"/>
    </location>
</feature>
<dbReference type="OrthoDB" id="981203at2"/>
<dbReference type="PANTHER" id="PTHR45655:SF13">
    <property type="entry name" value="SOLUBLE GUANYLATE CYCLASE GCY-32-RELATED"/>
    <property type="match status" value="1"/>
</dbReference>
<name>A0A1H3HL25_9RHOB</name>
<dbReference type="EMBL" id="FNPR01000001">
    <property type="protein sequence ID" value="SDY15935.1"/>
    <property type="molecule type" value="Genomic_DNA"/>
</dbReference>
<accession>A0A1H3HL25</accession>
<evidence type="ECO:0000313" key="2">
    <source>
        <dbReference type="EMBL" id="SDY15935.1"/>
    </source>
</evidence>
<gene>
    <name evidence="2" type="ORF">SAMN05444486_101496</name>
</gene>
<proteinExistence type="predicted"/>
<reference evidence="2 3" key="1">
    <citation type="submission" date="2016-10" db="EMBL/GenBank/DDBJ databases">
        <authorList>
            <person name="de Groot N.N."/>
        </authorList>
    </citation>
    <scope>NUCLEOTIDE SEQUENCE [LARGE SCALE GENOMIC DNA]</scope>
    <source>
        <strain evidence="2 3">DSM 24677</strain>
    </source>
</reference>